<dbReference type="AlphaFoldDB" id="A0AAV2Z0M9"/>
<dbReference type="PROSITE" id="PS50158">
    <property type="entry name" value="ZF_CCHC"/>
    <property type="match status" value="1"/>
</dbReference>
<dbReference type="PANTHER" id="PTHR47481">
    <property type="match status" value="1"/>
</dbReference>
<dbReference type="InterPro" id="IPR036875">
    <property type="entry name" value="Znf_CCHC_sf"/>
</dbReference>
<protein>
    <recommendedName>
        <fullName evidence="3">CCHC-type domain-containing protein</fullName>
    </recommendedName>
</protein>
<dbReference type="InterPro" id="IPR054722">
    <property type="entry name" value="PolX-like_BBD"/>
</dbReference>
<gene>
    <name evidence="4" type="ORF">N0F65_010922</name>
</gene>
<evidence type="ECO:0000259" key="3">
    <source>
        <dbReference type="PROSITE" id="PS50158"/>
    </source>
</evidence>
<reference evidence="4" key="2">
    <citation type="journal article" date="2023" name="Microbiol Resour">
        <title>Decontamination and Annotation of the Draft Genome Sequence of the Oomycete Lagenidium giganteum ARSEF 373.</title>
        <authorList>
            <person name="Morgan W.R."/>
            <person name="Tartar A."/>
        </authorList>
    </citation>
    <scope>NUCLEOTIDE SEQUENCE</scope>
    <source>
        <strain evidence="4">ARSEF 373</strain>
    </source>
</reference>
<dbReference type="EMBL" id="DAKRPA010000091">
    <property type="protein sequence ID" value="DAZ99036.1"/>
    <property type="molecule type" value="Genomic_DNA"/>
</dbReference>
<reference evidence="4" key="1">
    <citation type="submission" date="2022-11" db="EMBL/GenBank/DDBJ databases">
        <authorList>
            <person name="Morgan W.R."/>
            <person name="Tartar A."/>
        </authorList>
    </citation>
    <scope>NUCLEOTIDE SEQUENCE</scope>
    <source>
        <strain evidence="4">ARSEF 373</strain>
    </source>
</reference>
<dbReference type="Pfam" id="PF22936">
    <property type="entry name" value="Pol_BBD"/>
    <property type="match status" value="1"/>
</dbReference>
<feature type="compositionally biased region" description="Basic and acidic residues" evidence="2">
    <location>
        <begin position="175"/>
        <end position="202"/>
    </location>
</feature>
<name>A0AAV2Z0M9_9STRA</name>
<dbReference type="Pfam" id="PF14223">
    <property type="entry name" value="Retrotran_gag_2"/>
    <property type="match status" value="1"/>
</dbReference>
<keyword evidence="5" id="KW-1185">Reference proteome</keyword>
<sequence>MSLARKDLLDHIMPVKETAEWKVANMKAHAILSKLLSPMYQTMVREATTALEAWNTLRDFFVQQNIHNGVKLRKELHEFQIDSGGNLMEHFFRFEDLCLRLTAVGERLDHRERLGILLGSLPSEYDTKVKIIEPRENVNLLEAKEMLRREYEALLKQEKQESAFKAGGGRRGGRREKPRDKHAPSRRDRGEKRGDDTRRDGSRFTGKCFECGREGHKQAQCKKRRQERDDDEYVFSATSENSAAWLRDSGESSHMTHEAKAFVELRDLKTKMTISIAHGHRLEVQGVGAVRLTTSTGVGVRLTDVL</sequence>
<keyword evidence="1" id="KW-0863">Zinc-finger</keyword>
<dbReference type="GO" id="GO:0003676">
    <property type="term" value="F:nucleic acid binding"/>
    <property type="evidence" value="ECO:0007669"/>
    <property type="project" value="InterPro"/>
</dbReference>
<dbReference type="PANTHER" id="PTHR47481:SF7">
    <property type="entry name" value="CCHC-TYPE DOMAIN-CONTAINING PROTEIN"/>
    <property type="match status" value="1"/>
</dbReference>
<dbReference type="SUPFAM" id="SSF57756">
    <property type="entry name" value="Retrovirus zinc finger-like domains"/>
    <property type="match status" value="1"/>
</dbReference>
<keyword evidence="1" id="KW-0479">Metal-binding</keyword>
<comment type="caution">
    <text evidence="4">The sequence shown here is derived from an EMBL/GenBank/DDBJ whole genome shotgun (WGS) entry which is preliminary data.</text>
</comment>
<dbReference type="InterPro" id="IPR001878">
    <property type="entry name" value="Znf_CCHC"/>
</dbReference>
<evidence type="ECO:0000256" key="1">
    <source>
        <dbReference type="PROSITE-ProRule" id="PRU00047"/>
    </source>
</evidence>
<evidence type="ECO:0000313" key="5">
    <source>
        <dbReference type="Proteomes" id="UP001146120"/>
    </source>
</evidence>
<evidence type="ECO:0000256" key="2">
    <source>
        <dbReference type="SAM" id="MobiDB-lite"/>
    </source>
</evidence>
<accession>A0AAV2Z0M9</accession>
<feature type="region of interest" description="Disordered" evidence="2">
    <location>
        <begin position="160"/>
        <end position="205"/>
    </location>
</feature>
<dbReference type="GO" id="GO:0008270">
    <property type="term" value="F:zinc ion binding"/>
    <property type="evidence" value="ECO:0007669"/>
    <property type="project" value="UniProtKB-KW"/>
</dbReference>
<keyword evidence="1" id="KW-0862">Zinc</keyword>
<organism evidence="4 5">
    <name type="scientific">Lagenidium giganteum</name>
    <dbReference type="NCBI Taxonomy" id="4803"/>
    <lineage>
        <taxon>Eukaryota</taxon>
        <taxon>Sar</taxon>
        <taxon>Stramenopiles</taxon>
        <taxon>Oomycota</taxon>
        <taxon>Peronosporomycetes</taxon>
        <taxon>Pythiales</taxon>
        <taxon>Pythiaceae</taxon>
    </lineage>
</organism>
<evidence type="ECO:0000313" key="4">
    <source>
        <dbReference type="EMBL" id="DAZ99036.1"/>
    </source>
</evidence>
<dbReference type="Proteomes" id="UP001146120">
    <property type="component" value="Unassembled WGS sequence"/>
</dbReference>
<feature type="domain" description="CCHC-type" evidence="3">
    <location>
        <begin position="207"/>
        <end position="223"/>
    </location>
</feature>
<proteinExistence type="predicted"/>